<evidence type="ECO:0000313" key="2">
    <source>
        <dbReference type="RefSeq" id="XP_033455311.1"/>
    </source>
</evidence>
<name>A0A6J3LR11_9PEZI</name>
<evidence type="ECO:0000313" key="1">
    <source>
        <dbReference type="Proteomes" id="UP000504637"/>
    </source>
</evidence>
<reference evidence="2" key="1">
    <citation type="submission" date="2020-01" db="EMBL/GenBank/DDBJ databases">
        <authorList>
            <consortium name="DOE Joint Genome Institute"/>
            <person name="Haridas S."/>
            <person name="Albert R."/>
            <person name="Binder M."/>
            <person name="Bloem J."/>
            <person name="Labutti K."/>
            <person name="Salamov A."/>
            <person name="Andreopoulos B."/>
            <person name="Baker S.E."/>
            <person name="Barry K."/>
            <person name="Bills G."/>
            <person name="Bluhm B.H."/>
            <person name="Cannon C."/>
            <person name="Castanera R."/>
            <person name="Culley D.E."/>
            <person name="Daum C."/>
            <person name="Ezra D."/>
            <person name="Gonzalez J.B."/>
            <person name="Henrissat B."/>
            <person name="Kuo A."/>
            <person name="Liang C."/>
            <person name="Lipzen A."/>
            <person name="Lutzoni F."/>
            <person name="Magnuson J."/>
            <person name="Mondo S."/>
            <person name="Nolan M."/>
            <person name="Ohm R."/>
            <person name="Pangilinan J."/>
            <person name="Park H.-J."/>
            <person name="Ramirez L."/>
            <person name="Alfaro M."/>
            <person name="Sun H."/>
            <person name="Tritt A."/>
            <person name="Yoshinaga Y."/>
            <person name="Zwiers L.-H."/>
            <person name="Turgeon B.G."/>
            <person name="Goodwin S.B."/>
            <person name="Spatafora J.W."/>
            <person name="Crous P.W."/>
            <person name="Grigoriev I.V."/>
        </authorList>
    </citation>
    <scope>NUCLEOTIDE SEQUENCE</scope>
    <source>
        <strain evidence="2">CBS 342.82</strain>
    </source>
</reference>
<proteinExistence type="predicted"/>
<accession>A0A6J3LR11</accession>
<reference evidence="2" key="3">
    <citation type="submission" date="2025-08" db="UniProtKB">
        <authorList>
            <consortium name="RefSeq"/>
        </authorList>
    </citation>
    <scope>IDENTIFICATION</scope>
    <source>
        <strain evidence="2">CBS 342.82</strain>
    </source>
</reference>
<gene>
    <name evidence="2" type="ORF">K489DRAFT_413904</name>
</gene>
<reference evidence="2" key="2">
    <citation type="submission" date="2020-04" db="EMBL/GenBank/DDBJ databases">
        <authorList>
            <consortium name="NCBI Genome Project"/>
        </authorList>
    </citation>
    <scope>NUCLEOTIDE SEQUENCE</scope>
    <source>
        <strain evidence="2">CBS 342.82</strain>
    </source>
</reference>
<dbReference type="RefSeq" id="XP_033455311.1">
    <property type="nucleotide sequence ID" value="XM_033608101.1"/>
</dbReference>
<protein>
    <recommendedName>
        <fullName evidence="3">F-box domain-containing protein</fullName>
    </recommendedName>
</protein>
<sequence length="101" mass="11690">MANDIRDVFHAVLFPEGSSADYVHQPSVDGKPLPYLPSEIMQLILEKCDTSARNSLRQVNEECFDFATSALFEHFQNPPNFLWHEQLEGRISTLRHIKRFT</sequence>
<organism evidence="2">
    <name type="scientific">Dissoconium aciculare CBS 342.82</name>
    <dbReference type="NCBI Taxonomy" id="1314786"/>
    <lineage>
        <taxon>Eukaryota</taxon>
        <taxon>Fungi</taxon>
        <taxon>Dikarya</taxon>
        <taxon>Ascomycota</taxon>
        <taxon>Pezizomycotina</taxon>
        <taxon>Dothideomycetes</taxon>
        <taxon>Dothideomycetidae</taxon>
        <taxon>Mycosphaerellales</taxon>
        <taxon>Dissoconiaceae</taxon>
        <taxon>Dissoconium</taxon>
    </lineage>
</organism>
<dbReference type="AlphaFoldDB" id="A0A6J3LR11"/>
<evidence type="ECO:0008006" key="3">
    <source>
        <dbReference type="Google" id="ProtNLM"/>
    </source>
</evidence>
<dbReference type="Proteomes" id="UP000504637">
    <property type="component" value="Unplaced"/>
</dbReference>
<keyword evidence="1" id="KW-1185">Reference proteome</keyword>
<dbReference type="GeneID" id="54365900"/>